<evidence type="ECO:0000313" key="1">
    <source>
        <dbReference type="EMBL" id="MFC3203739.1"/>
    </source>
</evidence>
<proteinExistence type="predicted"/>
<dbReference type="RefSeq" id="WP_123324464.1">
    <property type="nucleotide sequence ID" value="NZ_JBHRSX010000098.1"/>
</dbReference>
<evidence type="ECO:0008006" key="3">
    <source>
        <dbReference type="Google" id="ProtNLM"/>
    </source>
</evidence>
<sequence length="65" mass="7826">MSDDIHFNYIYALVDTWFYTEDEAWRWYTSEVIPAYGMTPIQIVEQIGRDELEKWVDVKSLGNFE</sequence>
<gene>
    <name evidence="1" type="ORF">ACFOEW_18180</name>
</gene>
<protein>
    <recommendedName>
        <fullName evidence="3">DUF2384 domain-containing protein</fullName>
    </recommendedName>
</protein>
<dbReference type="Proteomes" id="UP001595477">
    <property type="component" value="Unassembled WGS sequence"/>
</dbReference>
<evidence type="ECO:0000313" key="2">
    <source>
        <dbReference type="Proteomes" id="UP001595477"/>
    </source>
</evidence>
<dbReference type="EMBL" id="JBHRSX010000098">
    <property type="protein sequence ID" value="MFC3203739.1"/>
    <property type="molecule type" value="Genomic_DNA"/>
</dbReference>
<accession>A0ABV7K0F7</accession>
<reference evidence="2" key="1">
    <citation type="journal article" date="2019" name="Int. J. Syst. Evol. Microbiol.">
        <title>The Global Catalogue of Microorganisms (GCM) 10K type strain sequencing project: providing services to taxonomists for standard genome sequencing and annotation.</title>
        <authorList>
            <consortium name="The Broad Institute Genomics Platform"/>
            <consortium name="The Broad Institute Genome Sequencing Center for Infectious Disease"/>
            <person name="Wu L."/>
            <person name="Ma J."/>
        </authorList>
    </citation>
    <scope>NUCLEOTIDE SEQUENCE [LARGE SCALE GENOMIC DNA]</scope>
    <source>
        <strain evidence="2">KCTC 52449</strain>
    </source>
</reference>
<comment type="caution">
    <text evidence="1">The sequence shown here is derived from an EMBL/GenBank/DDBJ whole genome shotgun (WGS) entry which is preliminary data.</text>
</comment>
<keyword evidence="2" id="KW-1185">Reference proteome</keyword>
<organism evidence="1 2">
    <name type="scientific">Alteromonas oceani</name>
    <dbReference type="NCBI Taxonomy" id="2071609"/>
    <lineage>
        <taxon>Bacteria</taxon>
        <taxon>Pseudomonadati</taxon>
        <taxon>Pseudomonadota</taxon>
        <taxon>Gammaproteobacteria</taxon>
        <taxon>Alteromonadales</taxon>
        <taxon>Alteromonadaceae</taxon>
        <taxon>Alteromonas/Salinimonas group</taxon>
        <taxon>Alteromonas</taxon>
    </lineage>
</organism>
<name>A0ABV7K0F7_9ALTE</name>